<accession>A0A0D7BFD3</accession>
<keyword evidence="4" id="KW-1185">Reference proteome</keyword>
<gene>
    <name evidence="3" type="ORF">CYLTODRAFT_420923</name>
</gene>
<protein>
    <recommendedName>
        <fullName evidence="2">DUF6699 domain-containing protein</fullName>
    </recommendedName>
</protein>
<dbReference type="EMBL" id="KN880488">
    <property type="protein sequence ID" value="KIY69207.1"/>
    <property type="molecule type" value="Genomic_DNA"/>
</dbReference>
<dbReference type="Proteomes" id="UP000054007">
    <property type="component" value="Unassembled WGS sequence"/>
</dbReference>
<evidence type="ECO:0000256" key="1">
    <source>
        <dbReference type="SAM" id="MobiDB-lite"/>
    </source>
</evidence>
<dbReference type="InterPro" id="IPR046522">
    <property type="entry name" value="DUF6699"/>
</dbReference>
<dbReference type="AlphaFoldDB" id="A0A0D7BFD3"/>
<feature type="compositionally biased region" description="Polar residues" evidence="1">
    <location>
        <begin position="21"/>
        <end position="32"/>
    </location>
</feature>
<feature type="region of interest" description="Disordered" evidence="1">
    <location>
        <begin position="1"/>
        <end position="32"/>
    </location>
</feature>
<reference evidence="3 4" key="1">
    <citation type="journal article" date="2015" name="Fungal Genet. Biol.">
        <title>Evolution of novel wood decay mechanisms in Agaricales revealed by the genome sequences of Fistulina hepatica and Cylindrobasidium torrendii.</title>
        <authorList>
            <person name="Floudas D."/>
            <person name="Held B.W."/>
            <person name="Riley R."/>
            <person name="Nagy L.G."/>
            <person name="Koehler G."/>
            <person name="Ransdell A.S."/>
            <person name="Younus H."/>
            <person name="Chow J."/>
            <person name="Chiniquy J."/>
            <person name="Lipzen A."/>
            <person name="Tritt A."/>
            <person name="Sun H."/>
            <person name="Haridas S."/>
            <person name="LaButti K."/>
            <person name="Ohm R.A."/>
            <person name="Kues U."/>
            <person name="Blanchette R.A."/>
            <person name="Grigoriev I.V."/>
            <person name="Minto R.E."/>
            <person name="Hibbett D.S."/>
        </authorList>
    </citation>
    <scope>NUCLEOTIDE SEQUENCE [LARGE SCALE GENOMIC DNA]</scope>
    <source>
        <strain evidence="3 4">FP15055 ss-10</strain>
    </source>
</reference>
<evidence type="ECO:0000313" key="3">
    <source>
        <dbReference type="EMBL" id="KIY69207.1"/>
    </source>
</evidence>
<name>A0A0D7BFD3_9AGAR</name>
<proteinExistence type="predicted"/>
<evidence type="ECO:0000313" key="4">
    <source>
        <dbReference type="Proteomes" id="UP000054007"/>
    </source>
</evidence>
<sequence length="311" mass="33960">MLPLPRSPLSLHHHHRALQPTPLSLSTKSTQENPLVRLSKRPRVVLGINHQNVVQLAQIMHVPHTVLLRRPAQPLDPFLTSYAPSVASSAIAPAAYAPTVYGPSAREHRPHHRYPVVGLKKRGVEFIEDVAPATPTASSPPTMLSDAPPATPVLKIVQLPSQIPFGSPEVALDPALQYGHHSARLNIDLTSSWATIQKCVHSSLLNAPATHPALPSLAIVDEDSHWPVIVQRSGTAEYVRIGDVLYQLWLSLQAPLPSGIVRAPGLVFHKNPAVSTEENGRARRVELLHSRTCFAGLSATQERDTFLMRFA</sequence>
<organism evidence="3 4">
    <name type="scientific">Cylindrobasidium torrendii FP15055 ss-10</name>
    <dbReference type="NCBI Taxonomy" id="1314674"/>
    <lineage>
        <taxon>Eukaryota</taxon>
        <taxon>Fungi</taxon>
        <taxon>Dikarya</taxon>
        <taxon>Basidiomycota</taxon>
        <taxon>Agaricomycotina</taxon>
        <taxon>Agaricomycetes</taxon>
        <taxon>Agaricomycetidae</taxon>
        <taxon>Agaricales</taxon>
        <taxon>Marasmiineae</taxon>
        <taxon>Physalacriaceae</taxon>
        <taxon>Cylindrobasidium</taxon>
    </lineage>
</organism>
<feature type="domain" description="DUF6699" evidence="2">
    <location>
        <begin position="188"/>
        <end position="301"/>
    </location>
</feature>
<feature type="compositionally biased region" description="Low complexity" evidence="1">
    <location>
        <begin position="1"/>
        <end position="10"/>
    </location>
</feature>
<dbReference type="Pfam" id="PF20415">
    <property type="entry name" value="DUF6699"/>
    <property type="match status" value="1"/>
</dbReference>
<evidence type="ECO:0000259" key="2">
    <source>
        <dbReference type="Pfam" id="PF20415"/>
    </source>
</evidence>